<keyword evidence="2" id="KW-0732">Signal</keyword>
<proteinExistence type="predicted"/>
<dbReference type="InParanoid" id="A0A1S0TMK3"/>
<evidence type="ECO:0000256" key="2">
    <source>
        <dbReference type="SAM" id="SignalP"/>
    </source>
</evidence>
<protein>
    <submittedName>
        <fullName evidence="3">Uncharacterized protein</fullName>
    </submittedName>
</protein>
<reference evidence="3" key="1">
    <citation type="submission" date="2012-04" db="EMBL/GenBank/DDBJ databases">
        <title>The Genome Sequence of Loa loa.</title>
        <authorList>
            <consortium name="The Broad Institute Genome Sequencing Platform"/>
            <consortium name="Broad Institute Genome Sequencing Center for Infectious Disease"/>
            <person name="Nutman T.B."/>
            <person name="Fink D.L."/>
            <person name="Russ C."/>
            <person name="Young S."/>
            <person name="Zeng Q."/>
            <person name="Gargeya S."/>
            <person name="Alvarado L."/>
            <person name="Berlin A."/>
            <person name="Chapman S.B."/>
            <person name="Chen Z."/>
            <person name="Freedman E."/>
            <person name="Gellesch M."/>
            <person name="Goldberg J."/>
            <person name="Griggs A."/>
            <person name="Gujja S."/>
            <person name="Heilman E.R."/>
            <person name="Heiman D."/>
            <person name="Howarth C."/>
            <person name="Mehta T."/>
            <person name="Neiman D."/>
            <person name="Pearson M."/>
            <person name="Roberts A."/>
            <person name="Saif S."/>
            <person name="Shea T."/>
            <person name="Shenoy N."/>
            <person name="Sisk P."/>
            <person name="Stolte C."/>
            <person name="Sykes S."/>
            <person name="White J."/>
            <person name="Yandava C."/>
            <person name="Haas B."/>
            <person name="Henn M.R."/>
            <person name="Nusbaum C."/>
            <person name="Birren B."/>
        </authorList>
    </citation>
    <scope>NUCLEOTIDE SEQUENCE [LARGE SCALE GENOMIC DNA]</scope>
</reference>
<evidence type="ECO:0000256" key="1">
    <source>
        <dbReference type="SAM" id="MobiDB-lite"/>
    </source>
</evidence>
<name>A0A1S0TMK3_LOALO</name>
<accession>A0A1S0TMK3</accession>
<dbReference type="CTD" id="9949220"/>
<dbReference type="KEGG" id="loa:LOAG_11761"/>
<dbReference type="OMA" id="VIHVQSQ"/>
<gene>
    <name evidence="3" type="ORF">LOAG_11761</name>
</gene>
<dbReference type="OrthoDB" id="5829111at2759"/>
<organism evidence="3">
    <name type="scientific">Loa loa</name>
    <name type="common">Eye worm</name>
    <name type="synonym">Filaria loa</name>
    <dbReference type="NCBI Taxonomy" id="7209"/>
    <lineage>
        <taxon>Eukaryota</taxon>
        <taxon>Metazoa</taxon>
        <taxon>Ecdysozoa</taxon>
        <taxon>Nematoda</taxon>
        <taxon>Chromadorea</taxon>
        <taxon>Rhabditida</taxon>
        <taxon>Spirurina</taxon>
        <taxon>Spiruromorpha</taxon>
        <taxon>Filarioidea</taxon>
        <taxon>Onchocercidae</taxon>
        <taxon>Loa</taxon>
    </lineage>
</organism>
<feature type="region of interest" description="Disordered" evidence="1">
    <location>
        <begin position="63"/>
        <end position="82"/>
    </location>
</feature>
<dbReference type="AlphaFoldDB" id="A0A1S0TMK3"/>
<dbReference type="EMBL" id="JH712075">
    <property type="protein sequence ID" value="EFO16742.1"/>
    <property type="molecule type" value="Genomic_DNA"/>
</dbReference>
<evidence type="ECO:0000313" key="3">
    <source>
        <dbReference type="EMBL" id="EFO16742.1"/>
    </source>
</evidence>
<sequence length="136" mass="15283">MHLGLILISSVLSVIHVQSQKPDKCQMSIQSLTAVLQKAAEQFGQAGDGKHEELHRDVSKLAKEIQDHSNQKRKQNTGSRDKCMEAISKVSFQLESIRKKLDNIKGNDEQLQTASKSINDAVQLVEKMKDIRQNFS</sequence>
<feature type="signal peptide" evidence="2">
    <location>
        <begin position="1"/>
        <end position="19"/>
    </location>
</feature>
<feature type="chain" id="PRO_5010163670" evidence="2">
    <location>
        <begin position="20"/>
        <end position="136"/>
    </location>
</feature>
<dbReference type="GeneID" id="9949220"/>
<dbReference type="RefSeq" id="XP_003147327.1">
    <property type="nucleotide sequence ID" value="XM_003147279.2"/>
</dbReference>